<feature type="transmembrane region" description="Helical" evidence="2">
    <location>
        <begin position="43"/>
        <end position="63"/>
    </location>
</feature>
<evidence type="ECO:0000313" key="4">
    <source>
        <dbReference type="Proteomes" id="UP000291933"/>
    </source>
</evidence>
<evidence type="ECO:0000256" key="2">
    <source>
        <dbReference type="SAM" id="Phobius"/>
    </source>
</evidence>
<proteinExistence type="predicted"/>
<protein>
    <submittedName>
        <fullName evidence="3">Uncharacterized protein</fullName>
    </submittedName>
</protein>
<dbReference type="Gene3D" id="1.25.40.10">
    <property type="entry name" value="Tetratricopeptide repeat domain"/>
    <property type="match status" value="1"/>
</dbReference>
<dbReference type="OrthoDB" id="5149611at2"/>
<sequence length="231" mass="24032">MTSPLDDVDSVDDVLGEVTGPSASARSLRRPVAAGRGWRPSRWLVLAALLAGIVLGVAVSSWGQRASAPPSGHPTMTLPTATPVDAAALSALEAKAAADPADAETRAAIAAMQARAGSWDKAVDWQGRVVALRPDHADSRLLLGTYLFNNADLEGAEREWLEVVKRDPKNAAGAYNLGFLYLSRTPPDAGRARASWQQVIDVAPGSDLAIEAAQQLAALAAVSPTPSAQPS</sequence>
<feature type="region of interest" description="Disordered" evidence="1">
    <location>
        <begin position="1"/>
        <end position="31"/>
    </location>
</feature>
<dbReference type="InterPro" id="IPR011990">
    <property type="entry name" value="TPR-like_helical_dom_sf"/>
</dbReference>
<evidence type="ECO:0000313" key="3">
    <source>
        <dbReference type="EMBL" id="TBT95980.1"/>
    </source>
</evidence>
<accession>A0A4Q9KPM9</accession>
<keyword evidence="2" id="KW-1133">Transmembrane helix</keyword>
<feature type="compositionally biased region" description="Acidic residues" evidence="1">
    <location>
        <begin position="1"/>
        <end position="15"/>
    </location>
</feature>
<dbReference type="Proteomes" id="UP000291933">
    <property type="component" value="Unassembled WGS sequence"/>
</dbReference>
<keyword evidence="4" id="KW-1185">Reference proteome</keyword>
<keyword evidence="2" id="KW-0472">Membrane</keyword>
<evidence type="ECO:0000256" key="1">
    <source>
        <dbReference type="SAM" id="MobiDB-lite"/>
    </source>
</evidence>
<dbReference type="AlphaFoldDB" id="A0A4Q9KPM9"/>
<comment type="caution">
    <text evidence="3">The sequence shown here is derived from an EMBL/GenBank/DDBJ whole genome shotgun (WGS) entry which is preliminary data.</text>
</comment>
<name>A0A4Q9KPM9_PROTD</name>
<dbReference type="EMBL" id="SDMR01000002">
    <property type="protein sequence ID" value="TBT95980.1"/>
    <property type="molecule type" value="Genomic_DNA"/>
</dbReference>
<gene>
    <name evidence="3" type="ORF">ET996_03140</name>
</gene>
<reference evidence="3 4" key="1">
    <citation type="submission" date="2019-01" db="EMBL/GenBank/DDBJ databases">
        <title>Lactibacter flavus gen. nov., sp. nov., a novel bacterium of the family Propionibacteriaceae isolated from raw milk and dairy products.</title>
        <authorList>
            <person name="Huptas C."/>
            <person name="Wenning M."/>
            <person name="Breitenwieser F."/>
            <person name="Doll E."/>
            <person name="Von Neubeck M."/>
            <person name="Busse H.-J."/>
            <person name="Scherer S."/>
        </authorList>
    </citation>
    <scope>NUCLEOTIDE SEQUENCE [LARGE SCALE GENOMIC DNA]</scope>
    <source>
        <strain evidence="3 4">DSM 22130</strain>
    </source>
</reference>
<dbReference type="RefSeq" id="WP_131171095.1">
    <property type="nucleotide sequence ID" value="NZ_FXTL01000002.1"/>
</dbReference>
<organism evidence="3 4">
    <name type="scientific">Propioniciclava tarda</name>
    <dbReference type="NCBI Taxonomy" id="433330"/>
    <lineage>
        <taxon>Bacteria</taxon>
        <taxon>Bacillati</taxon>
        <taxon>Actinomycetota</taxon>
        <taxon>Actinomycetes</taxon>
        <taxon>Propionibacteriales</taxon>
        <taxon>Propionibacteriaceae</taxon>
        <taxon>Propioniciclava</taxon>
    </lineage>
</organism>
<dbReference type="SUPFAM" id="SSF48452">
    <property type="entry name" value="TPR-like"/>
    <property type="match status" value="1"/>
</dbReference>
<keyword evidence="2" id="KW-0812">Transmembrane</keyword>